<accession>A0A8C4XCU7</accession>
<sequence length="337" mass="37583">HMRSESSHPAALSPLLFLEPVITCHITLTCVLCESLERPKSIKFSSELLTHLFAISSFVTSRVKDELLEEIRNYKSLTETVEEPRILLVGQIGAGKSSFFNSVNSIFRGHVILQATSGYGDTSVSKRYRTYPVQDGKGGKSLPYVLSDTMGLENGDGEGIQVEDIISVIKGHVPDLYEAPITAHDDRYREKPCQADKVQCVVYVLQADNIHIVKKSLLQKFAKIRSEVNSMGIPQLVLVTKIDEACTKVRKDLTKVYRSRYLYEKVIQLGKTLGAPISSISLVKSYSSETELSLNVDILILKALQQMLRATDACLDDVKLKCRTETTSSEGFYPLFQ</sequence>
<dbReference type="AlphaFoldDB" id="A0A8C4XCU7"/>
<dbReference type="GO" id="GO:0006955">
    <property type="term" value="P:immune response"/>
    <property type="evidence" value="ECO:0007669"/>
    <property type="project" value="TreeGrafter"/>
</dbReference>
<reference evidence="1" key="2">
    <citation type="submission" date="2025-08" db="UniProtKB">
        <authorList>
            <consortium name="Ensembl"/>
        </authorList>
    </citation>
    <scope>IDENTIFICATION</scope>
</reference>
<dbReference type="PANTHER" id="PTHR14241">
    <property type="entry name" value="INTERFERON-INDUCED PROTEIN 44"/>
    <property type="match status" value="1"/>
</dbReference>
<evidence type="ECO:0008006" key="3">
    <source>
        <dbReference type="Google" id="ProtNLM"/>
    </source>
</evidence>
<dbReference type="GeneTree" id="ENSGT00940000163581"/>
<dbReference type="PANTHER" id="PTHR14241:SF32">
    <property type="entry name" value="VWFA DOMAIN-CONTAINING PROTEIN-RELATED"/>
    <property type="match status" value="1"/>
</dbReference>
<proteinExistence type="predicted"/>
<protein>
    <recommendedName>
        <fullName evidence="3">G domain-containing protein</fullName>
    </recommendedName>
</protein>
<dbReference type="CDD" id="cd00882">
    <property type="entry name" value="Ras_like_GTPase"/>
    <property type="match status" value="1"/>
</dbReference>
<evidence type="ECO:0000313" key="2">
    <source>
        <dbReference type="Proteomes" id="UP000694620"/>
    </source>
</evidence>
<name>A0A8C4XCU7_ERPCA</name>
<evidence type="ECO:0000313" key="1">
    <source>
        <dbReference type="Ensembl" id="ENSECRP00000021546.1"/>
    </source>
</evidence>
<reference evidence="1" key="1">
    <citation type="submission" date="2021-06" db="EMBL/GenBank/DDBJ databases">
        <authorList>
            <consortium name="Wellcome Sanger Institute Data Sharing"/>
        </authorList>
    </citation>
    <scope>NUCLEOTIDE SEQUENCE [LARGE SCALE GENOMIC DNA]</scope>
</reference>
<dbReference type="Gene3D" id="3.40.50.300">
    <property type="entry name" value="P-loop containing nucleotide triphosphate hydrolases"/>
    <property type="match status" value="1"/>
</dbReference>
<reference evidence="1" key="3">
    <citation type="submission" date="2025-09" db="UniProtKB">
        <authorList>
            <consortium name="Ensembl"/>
        </authorList>
    </citation>
    <scope>IDENTIFICATION</scope>
</reference>
<organism evidence="1 2">
    <name type="scientific">Erpetoichthys calabaricus</name>
    <name type="common">Rope fish</name>
    <name type="synonym">Calamoichthys calabaricus</name>
    <dbReference type="NCBI Taxonomy" id="27687"/>
    <lineage>
        <taxon>Eukaryota</taxon>
        <taxon>Metazoa</taxon>
        <taxon>Chordata</taxon>
        <taxon>Craniata</taxon>
        <taxon>Vertebrata</taxon>
        <taxon>Euteleostomi</taxon>
        <taxon>Actinopterygii</taxon>
        <taxon>Polypteriformes</taxon>
        <taxon>Polypteridae</taxon>
        <taxon>Erpetoichthys</taxon>
    </lineage>
</organism>
<keyword evidence="2" id="KW-1185">Reference proteome</keyword>
<dbReference type="Proteomes" id="UP000694620">
    <property type="component" value="Chromosome 10"/>
</dbReference>
<dbReference type="Ensembl" id="ENSECRT00000022013.1">
    <property type="protein sequence ID" value="ENSECRP00000021546.1"/>
    <property type="gene ID" value="ENSECRG00000014517.1"/>
</dbReference>
<dbReference type="InterPro" id="IPR027417">
    <property type="entry name" value="P-loop_NTPase"/>
</dbReference>
<dbReference type="SUPFAM" id="SSF52540">
    <property type="entry name" value="P-loop containing nucleoside triphosphate hydrolases"/>
    <property type="match status" value="1"/>
</dbReference>